<dbReference type="Pfam" id="PF03920">
    <property type="entry name" value="TLE_N"/>
    <property type="match status" value="1"/>
</dbReference>
<dbReference type="WBParaSite" id="maker-unitig_30241-snap-gene-0.1-mRNA-1">
    <property type="protein sequence ID" value="maker-unitig_30241-snap-gene-0.1-mRNA-1"/>
    <property type="gene ID" value="maker-unitig_30241-snap-gene-0.1"/>
</dbReference>
<organism evidence="7 8">
    <name type="scientific">Macrostomum lignano</name>
    <dbReference type="NCBI Taxonomy" id="282301"/>
    <lineage>
        <taxon>Eukaryota</taxon>
        <taxon>Metazoa</taxon>
        <taxon>Spiralia</taxon>
        <taxon>Lophotrochozoa</taxon>
        <taxon>Platyhelminthes</taxon>
        <taxon>Rhabditophora</taxon>
        <taxon>Macrostomorpha</taxon>
        <taxon>Macrostomida</taxon>
        <taxon>Macrostomidae</taxon>
        <taxon>Macrostomum</taxon>
    </lineage>
</organism>
<dbReference type="SUPFAM" id="SSF50978">
    <property type="entry name" value="WD40 repeat-like"/>
    <property type="match status" value="1"/>
</dbReference>
<dbReference type="InterPro" id="IPR036322">
    <property type="entry name" value="WD40_repeat_dom_sf"/>
</dbReference>
<feature type="repeat" description="WD" evidence="4">
    <location>
        <begin position="672"/>
        <end position="703"/>
    </location>
</feature>
<dbReference type="FunFam" id="2.130.10.10:FF:001072">
    <property type="entry name" value="Transcription factor unc-37"/>
    <property type="match status" value="1"/>
</dbReference>
<evidence type="ECO:0000313" key="7">
    <source>
        <dbReference type="Proteomes" id="UP000095280"/>
    </source>
</evidence>
<dbReference type="InterPro" id="IPR009146">
    <property type="entry name" value="Groucho_enhance"/>
</dbReference>
<evidence type="ECO:0000259" key="6">
    <source>
        <dbReference type="Pfam" id="PF03920"/>
    </source>
</evidence>
<feature type="region of interest" description="Disordered" evidence="5">
    <location>
        <begin position="204"/>
        <end position="307"/>
    </location>
</feature>
<feature type="compositionally biased region" description="Pro residues" evidence="5">
    <location>
        <begin position="295"/>
        <end position="306"/>
    </location>
</feature>
<dbReference type="InterPro" id="IPR001680">
    <property type="entry name" value="WD40_rpt"/>
</dbReference>
<reference evidence="8" key="1">
    <citation type="submission" date="2016-11" db="UniProtKB">
        <authorList>
            <consortium name="WormBaseParasite"/>
        </authorList>
    </citation>
    <scope>IDENTIFICATION</scope>
</reference>
<feature type="region of interest" description="Disordered" evidence="5">
    <location>
        <begin position="340"/>
        <end position="409"/>
    </location>
</feature>
<evidence type="ECO:0000256" key="4">
    <source>
        <dbReference type="PROSITE-ProRule" id="PRU00221"/>
    </source>
</evidence>
<dbReference type="Proteomes" id="UP000095280">
    <property type="component" value="Unplaced"/>
</dbReference>
<dbReference type="InterPro" id="IPR005617">
    <property type="entry name" value="Groucho/TLE_N"/>
</dbReference>
<keyword evidence="4" id="KW-0853">WD repeat</keyword>
<dbReference type="GO" id="GO:0005634">
    <property type="term" value="C:nucleus"/>
    <property type="evidence" value="ECO:0007669"/>
    <property type="project" value="UniProtKB-SubCell"/>
</dbReference>
<dbReference type="GO" id="GO:0003714">
    <property type="term" value="F:transcription corepressor activity"/>
    <property type="evidence" value="ECO:0007669"/>
    <property type="project" value="TreeGrafter"/>
</dbReference>
<dbReference type="PRINTS" id="PR01850">
    <property type="entry name" value="GROUCHOFAMLY"/>
</dbReference>
<feature type="repeat" description="WD" evidence="4">
    <location>
        <begin position="557"/>
        <end position="589"/>
    </location>
</feature>
<dbReference type="InterPro" id="IPR015943">
    <property type="entry name" value="WD40/YVTN_repeat-like_dom_sf"/>
</dbReference>
<comment type="similarity">
    <text evidence="2">Belongs to the WD repeat Groucho/TLE family.</text>
</comment>
<protein>
    <submittedName>
        <fullName evidence="8">WD_REPEATS_REGION domain-containing protein</fullName>
    </submittedName>
</protein>
<evidence type="ECO:0000256" key="1">
    <source>
        <dbReference type="ARBA" id="ARBA00004123"/>
    </source>
</evidence>
<dbReference type="GO" id="GO:0005667">
    <property type="term" value="C:transcription regulator complex"/>
    <property type="evidence" value="ECO:0007669"/>
    <property type="project" value="TreeGrafter"/>
</dbReference>
<keyword evidence="3" id="KW-0539">Nucleus</keyword>
<evidence type="ECO:0000256" key="2">
    <source>
        <dbReference type="ARBA" id="ARBA00005969"/>
    </source>
</evidence>
<evidence type="ECO:0000256" key="5">
    <source>
        <dbReference type="SAM" id="MobiDB-lite"/>
    </source>
</evidence>
<name>A0A1I8FDB8_9PLAT</name>
<sequence length="745" mass="79154">MIADYCDRIKEEFGMLNSQCHSLKLELDKLHQRKTEMQRHYVMYYEMSYGLNVEMHKQTEIAKRLNAILTQVVPFLSQEHQQQVVAAVERAKQVTVQELNAIIAQTEDSKYPSSQTAGAAAAAALSGLLPEQLEFYKHMQALMARAAAGPHRTAAAATDISPAAAATAAASPVASLAAAAAAAAHAGLPPTSLAAAGLLGGLQRPRRPGASSSAAAAAPPPASAAAPVLSSPMSRIDPGSRSIVSHCVASSGGNGGPEKRPKYDLDEDSKSEQDVIVDDNNDAGRQSEGRTAVPVTPPQLPRPPLWPQRCLPLARSASRQSDTAGWRIGGGCWQVAHAEQHRRPVHRPGGGGSGRDLTKHGKHGAGSRGPPPPVPYRHAVSADLSPGFGGPPPLGMQNPFHRPPPASARIRSGQRYAKRGMAGKPAYSFLITESGGMQPAPFPPDAMVGPGVPRHAKQISSLPHGEVVCAVTISNPCRHVFTGGKGCVKVWDIGAGSRAAPVHSLDCLQRDNYIRSVKLLQDGRTLIVGGEASTLTIWDLASPTPERAGQRAPACYALAVSPDSKLCFSCCSDGNIAVWDLHNQQLVRQFQGHTDGASCVDISPDGNRLWTGGLDNTRPLLGATRVLRTAEVRLQLADLQPGLLPTGDWLAVGMESSTVEVLNVNKPEKYQLHLHDSCVLSLKFAACGRWFVSTGKDNLLNAWRTPYVPTKEASSVLSCDISADDRYIVTGSGDKRATLYEVAYG</sequence>
<evidence type="ECO:0000256" key="3">
    <source>
        <dbReference type="ARBA" id="ARBA00023242"/>
    </source>
</evidence>
<evidence type="ECO:0000313" key="8">
    <source>
        <dbReference type="WBParaSite" id="maker-unitig_30241-snap-gene-0.1-mRNA-1"/>
    </source>
</evidence>
<dbReference type="PANTHER" id="PTHR10814">
    <property type="entry name" value="TRANSDUCIN-LIKE ENHANCER PROTEIN"/>
    <property type="match status" value="1"/>
</dbReference>
<dbReference type="Pfam" id="PF00400">
    <property type="entry name" value="WD40"/>
    <property type="match status" value="5"/>
</dbReference>
<dbReference type="SMART" id="SM00320">
    <property type="entry name" value="WD40"/>
    <property type="match status" value="6"/>
</dbReference>
<dbReference type="Gene3D" id="2.130.10.10">
    <property type="entry name" value="YVTN repeat-like/Quinoprotein amine dehydrogenase"/>
    <property type="match status" value="1"/>
</dbReference>
<feature type="domain" description="Groucho/TLE N-terminal Q-rich" evidence="6">
    <location>
        <begin position="2"/>
        <end position="105"/>
    </location>
</feature>
<dbReference type="PROSITE" id="PS50082">
    <property type="entry name" value="WD_REPEATS_2"/>
    <property type="match status" value="2"/>
</dbReference>
<keyword evidence="7" id="KW-1185">Reference proteome</keyword>
<feature type="compositionally biased region" description="Basic and acidic residues" evidence="5">
    <location>
        <begin position="257"/>
        <end position="273"/>
    </location>
</feature>
<accession>A0A1I8FDB8</accession>
<proteinExistence type="inferred from homology"/>
<dbReference type="GO" id="GO:0090090">
    <property type="term" value="P:negative regulation of canonical Wnt signaling pathway"/>
    <property type="evidence" value="ECO:0007669"/>
    <property type="project" value="TreeGrafter"/>
</dbReference>
<comment type="subcellular location">
    <subcellularLocation>
        <location evidence="1">Nucleus</location>
    </subcellularLocation>
</comment>
<dbReference type="AlphaFoldDB" id="A0A1I8FDB8"/>
<dbReference type="PANTHER" id="PTHR10814:SF21">
    <property type="entry name" value="PROTEIN GROUCHO"/>
    <property type="match status" value="1"/>
</dbReference>
<feature type="compositionally biased region" description="Low complexity" evidence="5">
    <location>
        <begin position="204"/>
        <end position="227"/>
    </location>
</feature>